<dbReference type="InterPro" id="IPR014976">
    <property type="entry name" value="AbpA_HamA_C"/>
</dbReference>
<evidence type="ECO:0000313" key="3">
    <source>
        <dbReference type="Proteomes" id="UP000316181"/>
    </source>
</evidence>
<name>A0A542SM32_9MICO</name>
<reference evidence="2 3" key="1">
    <citation type="submission" date="2019-06" db="EMBL/GenBank/DDBJ databases">
        <title>Sequencing the genomes of 1000 actinobacteria strains.</title>
        <authorList>
            <person name="Klenk H.-P."/>
        </authorList>
    </citation>
    <scope>NUCLEOTIDE SEQUENCE [LARGE SCALE GENOMIC DNA]</scope>
    <source>
        <strain evidence="2 3">DSM 10596</strain>
    </source>
</reference>
<gene>
    <name evidence="2" type="ORF">FB389_0327</name>
</gene>
<dbReference type="Pfam" id="PF08878">
    <property type="entry name" value="HamA"/>
    <property type="match status" value="1"/>
</dbReference>
<dbReference type="OrthoDB" id="785623at2"/>
<comment type="caution">
    <text evidence="2">The sequence shown here is derived from an EMBL/GenBank/DDBJ whole genome shotgun (WGS) entry which is preliminary data.</text>
</comment>
<keyword evidence="3" id="KW-1185">Reference proteome</keyword>
<feature type="domain" description="Anti-bacteriophage protein A/HamA C-terminal" evidence="1">
    <location>
        <begin position="17"/>
        <end position="274"/>
    </location>
</feature>
<protein>
    <submittedName>
        <fullName evidence="2">Uncharacterized protein DUF1837</fullName>
    </submittedName>
</protein>
<proteinExistence type="predicted"/>
<evidence type="ECO:0000313" key="2">
    <source>
        <dbReference type="EMBL" id="TQK75694.1"/>
    </source>
</evidence>
<evidence type="ECO:0000259" key="1">
    <source>
        <dbReference type="Pfam" id="PF08878"/>
    </source>
</evidence>
<dbReference type="EMBL" id="VFNV01000001">
    <property type="protein sequence ID" value="TQK75694.1"/>
    <property type="molecule type" value="Genomic_DNA"/>
</dbReference>
<dbReference type="RefSeq" id="WP_142111068.1">
    <property type="nucleotide sequence ID" value="NZ_BAAATB010000003.1"/>
</dbReference>
<organism evidence="2 3">
    <name type="scientific">Rarobacter incanus</name>
    <dbReference type="NCBI Taxonomy" id="153494"/>
    <lineage>
        <taxon>Bacteria</taxon>
        <taxon>Bacillati</taxon>
        <taxon>Actinomycetota</taxon>
        <taxon>Actinomycetes</taxon>
        <taxon>Micrococcales</taxon>
        <taxon>Rarobacteraceae</taxon>
        <taxon>Rarobacter</taxon>
    </lineage>
</organism>
<sequence length="280" mass="31286">MPVLQVRVEIVPNSVIANALCAGYELGEWRARQLVEDVFDRHLLDFALTYTEAKNVSSSTAMQSIRDAAISVYSTEKYRRRGEFGELLLHAALVDFYGAEAAVSKIYYEDSSNDVVKGFDSVHVVADSSGEMKIWLGEAKFYSALDGAMDSVLEDIQAHLAIDFLRKEFVFITRKVDASWPHAQQFKALIARARSLDDISSSIVMPVFLTYDSDAVDGHDVVGDSYIAAMTNETTAALSRFESRLTKPLEVEIRLILLPLKSKKRLVELMHEKLKALQGI</sequence>
<dbReference type="AlphaFoldDB" id="A0A542SM32"/>
<dbReference type="Proteomes" id="UP000316181">
    <property type="component" value="Unassembled WGS sequence"/>
</dbReference>
<accession>A0A542SM32</accession>